<dbReference type="Gene3D" id="1.10.760.10">
    <property type="entry name" value="Cytochrome c-like domain"/>
    <property type="match status" value="1"/>
</dbReference>
<dbReference type="RefSeq" id="WP_066704676.1">
    <property type="nucleotide sequence ID" value="NZ_CP022196.1"/>
</dbReference>
<dbReference type="OrthoDB" id="9811281at2"/>
<keyword evidence="8" id="KW-1185">Reference proteome</keyword>
<evidence type="ECO:0000259" key="6">
    <source>
        <dbReference type="PROSITE" id="PS51007"/>
    </source>
</evidence>
<dbReference type="GO" id="GO:0046872">
    <property type="term" value="F:metal ion binding"/>
    <property type="evidence" value="ECO:0007669"/>
    <property type="project" value="UniProtKB-KW"/>
</dbReference>
<evidence type="ECO:0000256" key="1">
    <source>
        <dbReference type="ARBA" id="ARBA00022617"/>
    </source>
</evidence>
<dbReference type="AlphaFoldDB" id="A0A291GDU0"/>
<feature type="chain" id="PRO_5012855396" description="Cytochrome c domain-containing protein" evidence="5">
    <location>
        <begin position="21"/>
        <end position="151"/>
    </location>
</feature>
<accession>A0A291GDU0</accession>
<evidence type="ECO:0000313" key="7">
    <source>
        <dbReference type="EMBL" id="ATG48230.1"/>
    </source>
</evidence>
<proteinExistence type="predicted"/>
<evidence type="ECO:0000256" key="5">
    <source>
        <dbReference type="SAM" id="SignalP"/>
    </source>
</evidence>
<keyword evidence="3 4" id="KW-0408">Iron</keyword>
<dbReference type="GO" id="GO:0009055">
    <property type="term" value="F:electron transfer activity"/>
    <property type="evidence" value="ECO:0007669"/>
    <property type="project" value="InterPro"/>
</dbReference>
<evidence type="ECO:0000313" key="8">
    <source>
        <dbReference type="Proteomes" id="UP000217935"/>
    </source>
</evidence>
<protein>
    <recommendedName>
        <fullName evidence="6">Cytochrome c domain-containing protein</fullName>
    </recommendedName>
</protein>
<dbReference type="STRING" id="1758178.GCA_001550095_00389"/>
<keyword evidence="5" id="KW-0732">Signal</keyword>
<gene>
    <name evidence="7" type="ORF">CEW89_12045</name>
</gene>
<dbReference type="Proteomes" id="UP000217935">
    <property type="component" value="Chromosome"/>
</dbReference>
<evidence type="ECO:0000256" key="2">
    <source>
        <dbReference type="ARBA" id="ARBA00022723"/>
    </source>
</evidence>
<evidence type="ECO:0000256" key="4">
    <source>
        <dbReference type="PROSITE-ProRule" id="PRU00433"/>
    </source>
</evidence>
<name>A0A291GDU0_9RHOB</name>
<dbReference type="SUPFAM" id="SSF46626">
    <property type="entry name" value="Cytochrome c"/>
    <property type="match status" value="1"/>
</dbReference>
<keyword evidence="2 4" id="KW-0479">Metal-binding</keyword>
<dbReference type="KEGG" id="ceh:CEW89_12045"/>
<dbReference type="GO" id="GO:0020037">
    <property type="term" value="F:heme binding"/>
    <property type="evidence" value="ECO:0007669"/>
    <property type="project" value="InterPro"/>
</dbReference>
<organism evidence="7 8">
    <name type="scientific">Celeribacter ethanolicus</name>
    <dbReference type="NCBI Taxonomy" id="1758178"/>
    <lineage>
        <taxon>Bacteria</taxon>
        <taxon>Pseudomonadati</taxon>
        <taxon>Pseudomonadota</taxon>
        <taxon>Alphaproteobacteria</taxon>
        <taxon>Rhodobacterales</taxon>
        <taxon>Roseobacteraceae</taxon>
        <taxon>Celeribacter</taxon>
    </lineage>
</organism>
<dbReference type="EMBL" id="CP022196">
    <property type="protein sequence ID" value="ATG48230.1"/>
    <property type="molecule type" value="Genomic_DNA"/>
</dbReference>
<dbReference type="InterPro" id="IPR036909">
    <property type="entry name" value="Cyt_c-like_dom_sf"/>
</dbReference>
<dbReference type="PROSITE" id="PS51007">
    <property type="entry name" value="CYTC"/>
    <property type="match status" value="1"/>
</dbReference>
<keyword evidence="1 4" id="KW-0349">Heme</keyword>
<feature type="signal peptide" evidence="5">
    <location>
        <begin position="1"/>
        <end position="20"/>
    </location>
</feature>
<dbReference type="InterPro" id="IPR009056">
    <property type="entry name" value="Cyt_c-like_dom"/>
</dbReference>
<sequence length="151" mass="16278">MSLLKPLSFALALVPASLMAADQPSRTAHTNYILRCAGCHGFEGGGTPEGGIPAFPDSVGYIAGTELGRTYMMHVPGVVSASLNNREIAEVMNYILDVWGETDSGEAPVHFTEEEVTRRRAEPVPDVVAYRRLAVDELTAMGITVADYPWP</sequence>
<feature type="domain" description="Cytochrome c" evidence="6">
    <location>
        <begin position="23"/>
        <end position="99"/>
    </location>
</feature>
<reference evidence="7 8" key="1">
    <citation type="submission" date="2017-06" db="EMBL/GenBank/DDBJ databases">
        <title>Celeribacter sp. TSPH2 complete genome sequence.</title>
        <authorList>
            <person name="Woo J.-H."/>
            <person name="Kim H.-S."/>
        </authorList>
    </citation>
    <scope>NUCLEOTIDE SEQUENCE [LARGE SCALE GENOMIC DNA]</scope>
    <source>
        <strain evidence="7 8">TSPH2</strain>
    </source>
</reference>
<evidence type="ECO:0000256" key="3">
    <source>
        <dbReference type="ARBA" id="ARBA00023004"/>
    </source>
</evidence>